<dbReference type="EMBL" id="BART01005867">
    <property type="protein sequence ID" value="GAG54646.1"/>
    <property type="molecule type" value="Genomic_DNA"/>
</dbReference>
<comment type="caution">
    <text evidence="1">The sequence shown here is derived from an EMBL/GenBank/DDBJ whole genome shotgun (WGS) entry which is preliminary data.</text>
</comment>
<gene>
    <name evidence="1" type="ORF">S01H4_13301</name>
</gene>
<dbReference type="SUPFAM" id="SSF64484">
    <property type="entry name" value="beta and beta-prime subunits of DNA dependent RNA-polymerase"/>
    <property type="match status" value="1"/>
</dbReference>
<protein>
    <submittedName>
        <fullName evidence="1">Uncharacterized protein</fullName>
    </submittedName>
</protein>
<sequence length="513" mass="57698">MRGEDLLINKLWAEHGATTNIIASMNWVYSPEGIPKRVASTIPILTIDGTSIWFTAKVVPNTKHRGISTMLMDNVSYTCSVMIAIHSKKEEKDGTIIDYKSIEVSMGEIPVCIGSTMDKALISDDSKLSIFESNNARGLDVNDKGGWFVIGSRGYVRLIETRLRFEKWLVCTTKKGEEYAKFTSSTSTGSTVIELYKAIGNSIHIHLSMFTKKTNTGSGIASGNTLNILLVYRIISGNYGKKPGKINISEIFKQIMDFVDPKYLARAQQYFYSTIIEYTKISNDFETMNEIHGVAYEPVGYKKNVFNELFPQIVGDRRESWEEVRDRKLVLLNLGVARYIEVLIGAREVDNKNDFTNISLVLPGTKFYKFFSKHWKKLVTTIEENITSGQHQGADYAGSVCSIIKSQTITNKFISAFKRKSWTLQVNKFPATEIYPQNSELGIAVVNKVIIPTDPNTKELILREVNSTKIGYIGLFDTPDSEVCGISLRKALGCWSSIERSPDPVRNLIYQKL</sequence>
<dbReference type="AlphaFoldDB" id="X1A306"/>
<feature type="non-terminal residue" evidence="1">
    <location>
        <position position="513"/>
    </location>
</feature>
<organism evidence="1">
    <name type="scientific">marine sediment metagenome</name>
    <dbReference type="NCBI Taxonomy" id="412755"/>
    <lineage>
        <taxon>unclassified sequences</taxon>
        <taxon>metagenomes</taxon>
        <taxon>ecological metagenomes</taxon>
    </lineage>
</organism>
<name>X1A306_9ZZZZ</name>
<accession>X1A306</accession>
<reference evidence="1" key="1">
    <citation type="journal article" date="2014" name="Front. Microbiol.">
        <title>High frequency of phylogenetically diverse reductive dehalogenase-homologous genes in deep subseafloor sedimentary metagenomes.</title>
        <authorList>
            <person name="Kawai M."/>
            <person name="Futagami T."/>
            <person name="Toyoda A."/>
            <person name="Takaki Y."/>
            <person name="Nishi S."/>
            <person name="Hori S."/>
            <person name="Arai W."/>
            <person name="Tsubouchi T."/>
            <person name="Morono Y."/>
            <person name="Uchiyama I."/>
            <person name="Ito T."/>
            <person name="Fujiyama A."/>
            <person name="Inagaki F."/>
            <person name="Takami H."/>
        </authorList>
    </citation>
    <scope>NUCLEOTIDE SEQUENCE</scope>
    <source>
        <strain evidence="1">Expedition CK06-06</strain>
    </source>
</reference>
<dbReference type="Gene3D" id="3.90.1100.10">
    <property type="match status" value="1"/>
</dbReference>
<proteinExistence type="predicted"/>
<evidence type="ECO:0000313" key="1">
    <source>
        <dbReference type="EMBL" id="GAG54646.1"/>
    </source>
</evidence>